<protein>
    <submittedName>
        <fullName evidence="2">Uncharacterized protein</fullName>
    </submittedName>
</protein>
<dbReference type="Proteomes" id="UP000023152">
    <property type="component" value="Unassembled WGS sequence"/>
</dbReference>
<gene>
    <name evidence="2" type="ORF">RFI_08853</name>
</gene>
<feature type="compositionally biased region" description="Low complexity" evidence="1">
    <location>
        <begin position="249"/>
        <end position="259"/>
    </location>
</feature>
<name>X6NQI7_RETFI</name>
<evidence type="ECO:0000256" key="1">
    <source>
        <dbReference type="SAM" id="MobiDB-lite"/>
    </source>
</evidence>
<evidence type="ECO:0000313" key="2">
    <source>
        <dbReference type="EMBL" id="ETO28281.1"/>
    </source>
</evidence>
<dbReference type="EMBL" id="ASPP01006759">
    <property type="protein sequence ID" value="ETO28281.1"/>
    <property type="molecule type" value="Genomic_DNA"/>
</dbReference>
<comment type="caution">
    <text evidence="2">The sequence shown here is derived from an EMBL/GenBank/DDBJ whole genome shotgun (WGS) entry which is preliminary data.</text>
</comment>
<feature type="compositionally biased region" description="Polar residues" evidence="1">
    <location>
        <begin position="224"/>
        <end position="233"/>
    </location>
</feature>
<keyword evidence="3" id="KW-1185">Reference proteome</keyword>
<feature type="region of interest" description="Disordered" evidence="1">
    <location>
        <begin position="222"/>
        <end position="262"/>
    </location>
</feature>
<reference evidence="2 3" key="1">
    <citation type="journal article" date="2013" name="Curr. Biol.">
        <title>The Genome of the Foraminiferan Reticulomyxa filosa.</title>
        <authorList>
            <person name="Glockner G."/>
            <person name="Hulsmann N."/>
            <person name="Schleicher M."/>
            <person name="Noegel A.A."/>
            <person name="Eichinger L."/>
            <person name="Gallinger C."/>
            <person name="Pawlowski J."/>
            <person name="Sierra R."/>
            <person name="Euteneuer U."/>
            <person name="Pillet L."/>
            <person name="Moustafa A."/>
            <person name="Platzer M."/>
            <person name="Groth M."/>
            <person name="Szafranski K."/>
            <person name="Schliwa M."/>
        </authorList>
    </citation>
    <scope>NUCLEOTIDE SEQUENCE [LARGE SCALE GENOMIC DNA]</scope>
</reference>
<organism evidence="2 3">
    <name type="scientific">Reticulomyxa filosa</name>
    <dbReference type="NCBI Taxonomy" id="46433"/>
    <lineage>
        <taxon>Eukaryota</taxon>
        <taxon>Sar</taxon>
        <taxon>Rhizaria</taxon>
        <taxon>Retaria</taxon>
        <taxon>Foraminifera</taxon>
        <taxon>Monothalamids</taxon>
        <taxon>Reticulomyxidae</taxon>
        <taxon>Reticulomyxa</taxon>
    </lineage>
</organism>
<proteinExistence type="predicted"/>
<evidence type="ECO:0000313" key="3">
    <source>
        <dbReference type="Proteomes" id="UP000023152"/>
    </source>
</evidence>
<sequence>MALIMNGQSVSCFTSDNGRGQQHRLPRSQQPIQPYIVPNYGYSNMTTMPQTHQVCVASNDYQTMVSLKQSEMRMYQMKQEQIRISQQRHAEEMNHTNSHPQIRHHCAIIDRLDKNDSRYTDFANQVKVNEEQFEAESDTFVDKQHIALKMNAQRCFNFNKKNKTKPIEANTYTTMFFFNSSTPKKGESGVEKNLMETYMTNKTTKKIRFYSSALSRNSSKESFVRSNGDCTDNNSDEETSGNVRNGYMSSPSSGSSVASNDALPPCNPGDSCSLVGCENNTSTRSSLTCLSVLENWCGESHTNESDANETDKEDCDEETFEINYAWINEELEKLEILETQKKINESWQRGIDFNVAPVVPMPVHMQMPMSMDTSLPWVHANYALPMVAMPMIRFPYQAYVGPNVSNACIAVHPGPNVYADAFYA</sequence>
<dbReference type="AlphaFoldDB" id="X6NQI7"/>
<accession>X6NQI7</accession>